<feature type="domain" description="Antistasin-like" evidence="7">
    <location>
        <begin position="464"/>
        <end position="491"/>
    </location>
</feature>
<reference evidence="10" key="1">
    <citation type="submission" date="2025-08" db="UniProtKB">
        <authorList>
            <consortium name="RefSeq"/>
        </authorList>
    </citation>
    <scope>IDENTIFICATION</scope>
</reference>
<dbReference type="SMART" id="SM00121">
    <property type="entry name" value="IB"/>
    <property type="match status" value="1"/>
</dbReference>
<dbReference type="SUPFAM" id="SSF57184">
    <property type="entry name" value="Growth factor receptor domain"/>
    <property type="match status" value="1"/>
</dbReference>
<evidence type="ECO:0000259" key="8">
    <source>
        <dbReference type="PROSITE" id="PS51323"/>
    </source>
</evidence>
<evidence type="ECO:0000256" key="1">
    <source>
        <dbReference type="ARBA" id="ARBA00022729"/>
    </source>
</evidence>
<dbReference type="InterPro" id="IPR045813">
    <property type="entry name" value="CRIM1_C"/>
</dbReference>
<dbReference type="RefSeq" id="XP_005742887.1">
    <property type="nucleotide sequence ID" value="XM_005742830.1"/>
</dbReference>
<keyword evidence="3" id="KW-1015">Disulfide bond</keyword>
<dbReference type="InterPro" id="IPR052624">
    <property type="entry name" value="CRIM1"/>
</dbReference>
<dbReference type="PROSITE" id="PS50184">
    <property type="entry name" value="VWFC_2"/>
    <property type="match status" value="4"/>
</dbReference>
<name>A0A9Y3VLS1_9CICH</name>
<dbReference type="Pfam" id="PF19442">
    <property type="entry name" value="CRIM1_C"/>
    <property type="match status" value="1"/>
</dbReference>
<dbReference type="Gene3D" id="2.10.22.10">
    <property type="entry name" value="Antistasin, domain 1"/>
    <property type="match status" value="4"/>
</dbReference>
<dbReference type="Gene3D" id="6.20.200.20">
    <property type="match status" value="4"/>
</dbReference>
<dbReference type="Pfam" id="PF02822">
    <property type="entry name" value="Antistasin"/>
    <property type="match status" value="4"/>
</dbReference>
<gene>
    <name evidence="10" type="primary">LOC102197037</name>
</gene>
<keyword evidence="9" id="KW-1185">Reference proteome</keyword>
<dbReference type="Gene3D" id="4.10.40.20">
    <property type="match status" value="1"/>
</dbReference>
<dbReference type="PANTHER" id="PTHR46439">
    <property type="entry name" value="CYSTEINE-RICH MOTOR NEURON 1 PROTEIN"/>
    <property type="match status" value="1"/>
</dbReference>
<keyword evidence="4" id="KW-0812">Transmembrane</keyword>
<dbReference type="SUPFAM" id="SSF57262">
    <property type="entry name" value="Leech antihemostatic proteins"/>
    <property type="match status" value="3"/>
</dbReference>
<dbReference type="AlphaFoldDB" id="A0A9Y3VLS1"/>
<dbReference type="PROSITE" id="PS01208">
    <property type="entry name" value="VWFC_1"/>
    <property type="match status" value="4"/>
</dbReference>
<dbReference type="InterPro" id="IPR004094">
    <property type="entry name" value="Antistasin-like"/>
</dbReference>
<dbReference type="PROSITE" id="PS51252">
    <property type="entry name" value="ANTISTASIN"/>
    <property type="match status" value="4"/>
</dbReference>
<dbReference type="GO" id="GO:0005576">
    <property type="term" value="C:extracellular region"/>
    <property type="evidence" value="ECO:0007669"/>
    <property type="project" value="InterPro"/>
</dbReference>
<dbReference type="SMART" id="SM00214">
    <property type="entry name" value="VWC"/>
    <property type="match status" value="4"/>
</dbReference>
<evidence type="ECO:0000256" key="4">
    <source>
        <dbReference type="SAM" id="Phobius"/>
    </source>
</evidence>
<dbReference type="GO" id="GO:0005886">
    <property type="term" value="C:plasma membrane"/>
    <property type="evidence" value="ECO:0007669"/>
    <property type="project" value="TreeGrafter"/>
</dbReference>
<evidence type="ECO:0000256" key="2">
    <source>
        <dbReference type="ARBA" id="ARBA00022737"/>
    </source>
</evidence>
<evidence type="ECO:0000259" key="6">
    <source>
        <dbReference type="PROSITE" id="PS50184"/>
    </source>
</evidence>
<keyword evidence="4" id="KW-1133">Transmembrane helix</keyword>
<feature type="domain" description="IGFBP N-terminal" evidence="8">
    <location>
        <begin position="20"/>
        <end position="101"/>
    </location>
</feature>
<feature type="signal peptide" evidence="5">
    <location>
        <begin position="1"/>
        <end position="21"/>
    </location>
</feature>
<dbReference type="Proteomes" id="UP000695023">
    <property type="component" value="Unplaced"/>
</dbReference>
<evidence type="ECO:0000256" key="5">
    <source>
        <dbReference type="SAM" id="SignalP"/>
    </source>
</evidence>
<protein>
    <submittedName>
        <fullName evidence="10">Cysteine-rich motor neuron 1 protein</fullName>
    </submittedName>
</protein>
<dbReference type="SUPFAM" id="SSF57603">
    <property type="entry name" value="FnI-like domain"/>
    <property type="match status" value="4"/>
</dbReference>
<feature type="domain" description="Antistasin-like" evidence="7">
    <location>
        <begin position="526"/>
        <end position="551"/>
    </location>
</feature>
<dbReference type="InterPro" id="IPR009030">
    <property type="entry name" value="Growth_fac_rcpt_cys_sf"/>
</dbReference>
<feature type="domain" description="VWFC" evidence="6">
    <location>
        <begin position="295"/>
        <end position="352"/>
    </location>
</feature>
<sequence>MFYKCSVVLLNVLFLVRALSAHECTACNLRTCPFKPPLVCEGGRTVAKDPCGCCDQCTRLEWEPCGGQDWAHGYCALGLTCASVNKTGAATIPETGVCKVLPDYPDAGLEDERCPLMTGCDRAGGQCVCDARHSCLGSFTYPDQETCMKASKSDGRRHEHREKHREKYVGPSNPACMFSGCNLTAEGCVCESQSCHHHFAYVNRSQCQEAAEELRCAGVTCPNLQVPSCPEGSVLTKSYKPPAECCPSVPPQCTCDFSACHKPQCPSEQHPVSLGQASGQPGDCCDVYECQKVTPKCVHSGKEYSEGEVYRMDPCWLCQCRGGISFCSKAECAELNCENFYIPEGECCPVCIDVSMASTEASCWVNNKLRAHEEQWKEDDCTFCQCVDGEPHCTAMACKQSCHNPVKIPGECCPFCEEPSYETVSPLLCPPLDNCSLSVNDCPYGFQQDKNGCLLCQCLNNDSCPDLGTYCSLQCPMGYERDDFGCEVCECSVPVPKCRPLSCTKTCPYGYVRNKHGCEMCRCVKCPPFTCDKHCVNGYRQNRKGCSICMCKESGHVPSTTAPAPVSSYCLTSNGQKYEEGEGWHDGCRDCYCHSGREMCVLISCSVPSCLHPVVKPDQCCPTCEGMFLCCLYRLREERAVMQCNFLLFHELIPLCAEETPLLPVNNSQQEYCITSDGDVLLAGDSWKANVCTSCTCNNGTIQCFSQHCPAAKCRVPVLRKGQCCPHCLEMTTSVPVIVSTSRPKARVTTTAESAVWLTTVAVPPIIAVTDEPRSGENYPSQTEMALIYQSAAWILAGLLLAIVIFLIVALLINKKKKWVQMSCYSAPKKTVILKKHVNKNSVVYMEPSKDNKFHNVKNDCGIIHFSPEMSSPCTEKLTIPRAKLSMGNDWTPC</sequence>
<proteinExistence type="predicted"/>
<dbReference type="PROSITE" id="PS51323">
    <property type="entry name" value="IGFBP_N_2"/>
    <property type="match status" value="1"/>
</dbReference>
<accession>A0A9Y3VLS1</accession>
<feature type="domain" description="VWFC" evidence="6">
    <location>
        <begin position="361"/>
        <end position="417"/>
    </location>
</feature>
<dbReference type="InterPro" id="IPR011061">
    <property type="entry name" value="Hirudin/antistatin"/>
</dbReference>
<keyword evidence="1 5" id="KW-0732">Signal</keyword>
<dbReference type="InterPro" id="IPR001007">
    <property type="entry name" value="VWF_dom"/>
</dbReference>
<evidence type="ECO:0000313" key="9">
    <source>
        <dbReference type="Proteomes" id="UP000695023"/>
    </source>
</evidence>
<feature type="domain" description="Antistasin-like" evidence="7">
    <location>
        <begin position="429"/>
        <end position="458"/>
    </location>
</feature>
<dbReference type="GeneID" id="102197037"/>
<keyword evidence="2" id="KW-0677">Repeat</keyword>
<evidence type="ECO:0000259" key="7">
    <source>
        <dbReference type="PROSITE" id="PS51252"/>
    </source>
</evidence>
<dbReference type="Pfam" id="PF23334">
    <property type="entry name" value="VWC2L_2nd"/>
    <property type="match status" value="4"/>
</dbReference>
<evidence type="ECO:0000256" key="3">
    <source>
        <dbReference type="ARBA" id="ARBA00023157"/>
    </source>
</evidence>
<evidence type="ECO:0000313" key="10">
    <source>
        <dbReference type="RefSeq" id="XP_005742887.1"/>
    </source>
</evidence>
<feature type="transmembrane region" description="Helical" evidence="4">
    <location>
        <begin position="792"/>
        <end position="813"/>
    </location>
</feature>
<feature type="domain" description="Antistasin-like" evidence="7">
    <location>
        <begin position="498"/>
        <end position="523"/>
    </location>
</feature>
<dbReference type="GO" id="GO:0004867">
    <property type="term" value="F:serine-type endopeptidase inhibitor activity"/>
    <property type="evidence" value="ECO:0007669"/>
    <property type="project" value="InterPro"/>
</dbReference>
<feature type="domain" description="VWFC" evidence="6">
    <location>
        <begin position="671"/>
        <end position="729"/>
    </location>
</feature>
<dbReference type="PANTHER" id="PTHR46439:SF1">
    <property type="entry name" value="CYSTEINE-RICH MOTOR NEURON 1 PROTEIN"/>
    <property type="match status" value="1"/>
</dbReference>
<dbReference type="InterPro" id="IPR000867">
    <property type="entry name" value="IGFBP-like"/>
</dbReference>
<feature type="chain" id="PRO_5041276558" evidence="5">
    <location>
        <begin position="22"/>
        <end position="894"/>
    </location>
</feature>
<feature type="domain" description="VWFC" evidence="6">
    <location>
        <begin position="568"/>
        <end position="625"/>
    </location>
</feature>
<keyword evidence="4" id="KW-0472">Membrane</keyword>
<organism evidence="9 10">
    <name type="scientific">Pundamilia nyererei</name>
    <dbReference type="NCBI Taxonomy" id="303518"/>
    <lineage>
        <taxon>Eukaryota</taxon>
        <taxon>Metazoa</taxon>
        <taxon>Chordata</taxon>
        <taxon>Craniata</taxon>
        <taxon>Vertebrata</taxon>
        <taxon>Euteleostomi</taxon>
        <taxon>Actinopterygii</taxon>
        <taxon>Neopterygii</taxon>
        <taxon>Teleostei</taxon>
        <taxon>Neoteleostei</taxon>
        <taxon>Acanthomorphata</taxon>
        <taxon>Ovalentaria</taxon>
        <taxon>Cichlomorphae</taxon>
        <taxon>Cichliformes</taxon>
        <taxon>Cichlidae</taxon>
        <taxon>African cichlids</taxon>
        <taxon>Pseudocrenilabrinae</taxon>
        <taxon>Haplochromini</taxon>
        <taxon>Pundamilia</taxon>
    </lineage>
</organism>